<dbReference type="InterPro" id="IPR002645">
    <property type="entry name" value="STAS_dom"/>
</dbReference>
<comment type="caution">
    <text evidence="2">The sequence shown here is derived from an EMBL/GenBank/DDBJ whole genome shotgun (WGS) entry which is preliminary data.</text>
</comment>
<gene>
    <name evidence="2" type="ORF">ACFSRZ_08465</name>
</gene>
<feature type="domain" description="STAS" evidence="1">
    <location>
        <begin position="11"/>
        <end position="63"/>
    </location>
</feature>
<dbReference type="Gene3D" id="3.30.750.24">
    <property type="entry name" value="STAS domain"/>
    <property type="match status" value="1"/>
</dbReference>
<dbReference type="SUPFAM" id="SSF52091">
    <property type="entry name" value="SpoIIaa-like"/>
    <property type="match status" value="1"/>
</dbReference>
<proteinExistence type="predicted"/>
<dbReference type="Pfam" id="PF01740">
    <property type="entry name" value="STAS"/>
    <property type="match status" value="1"/>
</dbReference>
<dbReference type="RefSeq" id="WP_379666114.1">
    <property type="nucleotide sequence ID" value="NZ_JBHULH010000004.1"/>
</dbReference>
<organism evidence="2 3">
    <name type="scientific">Pseudotenacibaculum haliotis</name>
    <dbReference type="NCBI Taxonomy" id="1862138"/>
    <lineage>
        <taxon>Bacteria</taxon>
        <taxon>Pseudomonadati</taxon>
        <taxon>Bacteroidota</taxon>
        <taxon>Flavobacteriia</taxon>
        <taxon>Flavobacteriales</taxon>
        <taxon>Flavobacteriaceae</taxon>
        <taxon>Pseudotenacibaculum</taxon>
    </lineage>
</organism>
<evidence type="ECO:0000313" key="3">
    <source>
        <dbReference type="Proteomes" id="UP001597508"/>
    </source>
</evidence>
<keyword evidence="3" id="KW-1185">Reference proteome</keyword>
<evidence type="ECO:0000313" key="2">
    <source>
        <dbReference type="EMBL" id="MFD2567403.1"/>
    </source>
</evidence>
<name>A0ABW5LTR2_9FLAO</name>
<dbReference type="PROSITE" id="PS50801">
    <property type="entry name" value="STAS"/>
    <property type="match status" value="1"/>
</dbReference>
<reference evidence="3" key="1">
    <citation type="journal article" date="2019" name="Int. J. Syst. Evol. Microbiol.">
        <title>The Global Catalogue of Microorganisms (GCM) 10K type strain sequencing project: providing services to taxonomists for standard genome sequencing and annotation.</title>
        <authorList>
            <consortium name="The Broad Institute Genomics Platform"/>
            <consortium name="The Broad Institute Genome Sequencing Center for Infectious Disease"/>
            <person name="Wu L."/>
            <person name="Ma J."/>
        </authorList>
    </citation>
    <scope>NUCLEOTIDE SEQUENCE [LARGE SCALE GENOMIC DNA]</scope>
    <source>
        <strain evidence="3">KCTC 52127</strain>
    </source>
</reference>
<accession>A0ABW5LTR2</accession>
<sequence length="90" mass="10270">MAILIENQKNVFNVKGEINQLNAKILKSYVESQFHAYDRVVLNINDVRKIDKAGINILTSLYKVSLLKQKSFSIIGYGCKDIYDEFLLSA</sequence>
<evidence type="ECO:0000259" key="1">
    <source>
        <dbReference type="PROSITE" id="PS50801"/>
    </source>
</evidence>
<dbReference type="Proteomes" id="UP001597508">
    <property type="component" value="Unassembled WGS sequence"/>
</dbReference>
<dbReference type="EMBL" id="JBHULH010000004">
    <property type="protein sequence ID" value="MFD2567403.1"/>
    <property type="molecule type" value="Genomic_DNA"/>
</dbReference>
<protein>
    <submittedName>
        <fullName evidence="2">STAS domain-containing protein</fullName>
    </submittedName>
</protein>
<dbReference type="InterPro" id="IPR036513">
    <property type="entry name" value="STAS_dom_sf"/>
</dbReference>